<accession>A0A8J6GAM0</accession>
<dbReference type="InterPro" id="IPR016160">
    <property type="entry name" value="Ald_DH_CS_CYS"/>
</dbReference>
<dbReference type="Proteomes" id="UP000710432">
    <property type="component" value="Unassembled WGS sequence"/>
</dbReference>
<dbReference type="AlphaFoldDB" id="A0A8J6GAM0"/>
<dbReference type="FunFam" id="3.40.605.10:FF:000063">
    <property type="entry name" value="Succinate-semialdehyde dehydrogenase, mitochondrial"/>
    <property type="match status" value="2"/>
</dbReference>
<dbReference type="Gene3D" id="3.40.309.10">
    <property type="entry name" value="Aldehyde Dehydrogenase, Chain A, domain 2"/>
    <property type="match status" value="1"/>
</dbReference>
<evidence type="ECO:0000256" key="9">
    <source>
        <dbReference type="RuleBase" id="RU003345"/>
    </source>
</evidence>
<dbReference type="Pfam" id="PF00171">
    <property type="entry name" value="Aldedh"/>
    <property type="match status" value="2"/>
</dbReference>
<dbReference type="InterPro" id="IPR015590">
    <property type="entry name" value="Aldehyde_DH_dom"/>
</dbReference>
<sequence>MATRFLLRSFWAARPALPPSGRCRRPAPAGTQRRSYASDPAGLPADLLRGDSFVGGRWLPAPATFPVHDPANGATLGTVADCGAPEARAAVRAAYDAFCCWKGVSVKERSLLLRKWYDLMMQNKDDLAKIITAESDKRALVLKQPIGVAAIITPVCSKTSIIQGGSLGRAEGSSVLFLCVCYFSLKLANQAGIPPGVYNVLPCSRTKAKEVGEALCTDPLVSKISFTGSTATGKVLLHHAANSVKRVSMELGGLAPFIVFDSANVDQAVTGAMASKFRNAGQTCVCANRFLVQRGIYNSFVKKFAEAMQESLRVGNGFEEGITQGPLINEKAVEKVEKHVKDAVGKGATVVTGGKRHQSGGNFFEPTLLSNVTRDMLCITEETFGPLAPVLKFDKEEEAVAIANAADVGLAGYFYSQDPAQIWRVAEQLEVGMVGVNDGLISSVECPFGGVKQSGLGREGSKYGIDEYLEVKYVCYGGL</sequence>
<dbReference type="GO" id="GO:0009450">
    <property type="term" value="P:gamma-aminobutyric acid catabolic process"/>
    <property type="evidence" value="ECO:0007669"/>
    <property type="project" value="TreeGrafter"/>
</dbReference>
<evidence type="ECO:0000256" key="4">
    <source>
        <dbReference type="ARBA" id="ARBA00019842"/>
    </source>
</evidence>
<evidence type="ECO:0000313" key="12">
    <source>
        <dbReference type="EMBL" id="KAH0506732.1"/>
    </source>
</evidence>
<organism evidence="12 13">
    <name type="scientific">Microtus ochrogaster</name>
    <name type="common">Prairie vole</name>
    <dbReference type="NCBI Taxonomy" id="79684"/>
    <lineage>
        <taxon>Eukaryota</taxon>
        <taxon>Metazoa</taxon>
        <taxon>Chordata</taxon>
        <taxon>Craniata</taxon>
        <taxon>Vertebrata</taxon>
        <taxon>Euteleostomi</taxon>
        <taxon>Mammalia</taxon>
        <taxon>Eutheria</taxon>
        <taxon>Euarchontoglires</taxon>
        <taxon>Glires</taxon>
        <taxon>Rodentia</taxon>
        <taxon>Myomorpha</taxon>
        <taxon>Muroidea</taxon>
        <taxon>Cricetidae</taxon>
        <taxon>Arvicolinae</taxon>
        <taxon>Microtus</taxon>
    </lineage>
</organism>
<dbReference type="SUPFAM" id="SSF53720">
    <property type="entry name" value="ALDH-like"/>
    <property type="match status" value="1"/>
</dbReference>
<dbReference type="FunFam" id="3.40.309.10:FF:000004">
    <property type="entry name" value="Succinate-semialdehyde dehydrogenase I"/>
    <property type="match status" value="1"/>
</dbReference>
<keyword evidence="6 9" id="KW-0560">Oxidoreductase</keyword>
<evidence type="ECO:0000256" key="2">
    <source>
        <dbReference type="ARBA" id="ARBA00009986"/>
    </source>
</evidence>
<evidence type="ECO:0000259" key="11">
    <source>
        <dbReference type="Pfam" id="PF00171"/>
    </source>
</evidence>
<comment type="pathway">
    <text evidence="1">Amino-acid degradation; 4-aminobutanoate degradation.</text>
</comment>
<dbReference type="Gene3D" id="3.40.605.10">
    <property type="entry name" value="Aldehyde Dehydrogenase, Chain A, domain 1"/>
    <property type="match status" value="2"/>
</dbReference>
<evidence type="ECO:0000313" key="13">
    <source>
        <dbReference type="Proteomes" id="UP000710432"/>
    </source>
</evidence>
<evidence type="ECO:0000256" key="5">
    <source>
        <dbReference type="ARBA" id="ARBA00022990"/>
    </source>
</evidence>
<dbReference type="PANTHER" id="PTHR43353">
    <property type="entry name" value="SUCCINATE-SEMIALDEHYDE DEHYDROGENASE, MITOCHONDRIAL"/>
    <property type="match status" value="1"/>
</dbReference>
<dbReference type="CDD" id="cd07103">
    <property type="entry name" value="ALDH_F5_SSADH_GabD"/>
    <property type="match status" value="1"/>
</dbReference>
<comment type="caution">
    <text evidence="12">The sequence shown here is derived from an EMBL/GenBank/DDBJ whole genome shotgun (WGS) entry which is preliminary data.</text>
</comment>
<dbReference type="InterPro" id="IPR029510">
    <property type="entry name" value="Ald_DH_CS_GLU"/>
</dbReference>
<evidence type="ECO:0000256" key="1">
    <source>
        <dbReference type="ARBA" id="ARBA00005176"/>
    </source>
</evidence>
<evidence type="ECO:0000256" key="10">
    <source>
        <dbReference type="SAM" id="MobiDB-lite"/>
    </source>
</evidence>
<feature type="active site" evidence="8">
    <location>
        <position position="250"/>
    </location>
</feature>
<dbReference type="InterPro" id="IPR050740">
    <property type="entry name" value="Aldehyde_DH_Superfamily"/>
</dbReference>
<reference evidence="12" key="1">
    <citation type="submission" date="2020-03" db="EMBL/GenBank/DDBJ databases">
        <title>Studies in the Genomics of Life Span.</title>
        <authorList>
            <person name="Glass D."/>
        </authorList>
    </citation>
    <scope>NUCLEOTIDE SEQUENCE</scope>
    <source>
        <strain evidence="12">LTLLF</strain>
        <tissue evidence="12">Muscle</tissue>
    </source>
</reference>
<dbReference type="EC" id="1.2.1.24" evidence="3"/>
<feature type="domain" description="Aldehyde dehydrogenase" evidence="11">
    <location>
        <begin position="181"/>
        <end position="474"/>
    </location>
</feature>
<feature type="region of interest" description="Disordered" evidence="10">
    <location>
        <begin position="21"/>
        <end position="43"/>
    </location>
</feature>
<dbReference type="GO" id="GO:0005739">
    <property type="term" value="C:mitochondrion"/>
    <property type="evidence" value="ECO:0007669"/>
    <property type="project" value="TreeGrafter"/>
</dbReference>
<evidence type="ECO:0000256" key="6">
    <source>
        <dbReference type="ARBA" id="ARBA00023002"/>
    </source>
</evidence>
<dbReference type="InterPro" id="IPR016162">
    <property type="entry name" value="Ald_DH_N"/>
</dbReference>
<evidence type="ECO:0000256" key="3">
    <source>
        <dbReference type="ARBA" id="ARBA00013051"/>
    </source>
</evidence>
<dbReference type="PANTHER" id="PTHR43353:SF5">
    <property type="entry name" value="SUCCINATE-SEMIALDEHYDE DEHYDROGENASE, MITOCHONDRIAL"/>
    <property type="match status" value="1"/>
</dbReference>
<dbReference type="EMBL" id="JAATJU010023900">
    <property type="protein sequence ID" value="KAH0506732.1"/>
    <property type="molecule type" value="Genomic_DNA"/>
</dbReference>
<comment type="similarity">
    <text evidence="2 9">Belongs to the aldehyde dehydrogenase family.</text>
</comment>
<feature type="domain" description="Aldehyde dehydrogenase" evidence="11">
    <location>
        <begin position="63"/>
        <end position="137"/>
    </location>
</feature>
<evidence type="ECO:0000256" key="7">
    <source>
        <dbReference type="ARBA" id="ARBA00030806"/>
    </source>
</evidence>
<dbReference type="GO" id="GO:0004777">
    <property type="term" value="F:succinate-semialdehyde dehydrogenase (NAD+) activity"/>
    <property type="evidence" value="ECO:0007669"/>
    <property type="project" value="UniProtKB-EC"/>
</dbReference>
<evidence type="ECO:0000256" key="8">
    <source>
        <dbReference type="PROSITE-ProRule" id="PRU10007"/>
    </source>
</evidence>
<dbReference type="PROSITE" id="PS00687">
    <property type="entry name" value="ALDEHYDE_DEHYDR_GLU"/>
    <property type="match status" value="1"/>
</dbReference>
<gene>
    <name evidence="12" type="ORF">LTLLF_171805</name>
</gene>
<dbReference type="GO" id="GO:0006105">
    <property type="term" value="P:succinate metabolic process"/>
    <property type="evidence" value="ECO:0007669"/>
    <property type="project" value="UniProtKB-ARBA"/>
</dbReference>
<dbReference type="InterPro" id="IPR016163">
    <property type="entry name" value="Ald_DH_C"/>
</dbReference>
<dbReference type="PROSITE" id="PS00070">
    <property type="entry name" value="ALDEHYDE_DEHYDR_CYS"/>
    <property type="match status" value="1"/>
</dbReference>
<dbReference type="InterPro" id="IPR016161">
    <property type="entry name" value="Ald_DH/histidinol_DH"/>
</dbReference>
<proteinExistence type="inferred from homology"/>
<keyword evidence="5" id="KW-0007">Acetylation</keyword>
<protein>
    <recommendedName>
        <fullName evidence="4">Succinate-semialdehyde dehydrogenase, mitochondrial</fullName>
        <ecNumber evidence="3">1.2.1.24</ecNumber>
    </recommendedName>
    <alternativeName>
        <fullName evidence="7">NAD(+)-dependent succinic semialdehyde dehydrogenase</fullName>
    </alternativeName>
</protein>
<name>A0A8J6GAM0_MICOH</name>
<dbReference type="FunFam" id="3.40.605.10:FF:000026">
    <property type="entry name" value="Aldehyde dehydrogenase, putative"/>
    <property type="match status" value="1"/>
</dbReference>